<evidence type="ECO:0000259" key="6">
    <source>
        <dbReference type="Pfam" id="PF12698"/>
    </source>
</evidence>
<keyword evidence="4 5" id="KW-0472">Membrane</keyword>
<dbReference type="Proteomes" id="UP000053660">
    <property type="component" value="Unassembled WGS sequence"/>
</dbReference>
<dbReference type="AlphaFoldDB" id="A0A0B1THU2"/>
<feature type="transmembrane region" description="Helical" evidence="5">
    <location>
        <begin position="38"/>
        <end position="61"/>
    </location>
</feature>
<comment type="subcellular location">
    <subcellularLocation>
        <location evidence="1">Membrane</location>
        <topology evidence="1">Multi-pass membrane protein</topology>
    </subcellularLocation>
</comment>
<protein>
    <recommendedName>
        <fullName evidence="6">ABC-2 type transporter transmembrane domain-containing protein</fullName>
    </recommendedName>
</protein>
<evidence type="ECO:0000256" key="3">
    <source>
        <dbReference type="ARBA" id="ARBA00022989"/>
    </source>
</evidence>
<dbReference type="EMBL" id="KN549903">
    <property type="protein sequence ID" value="KHJ95626.1"/>
    <property type="molecule type" value="Genomic_DNA"/>
</dbReference>
<evidence type="ECO:0000256" key="2">
    <source>
        <dbReference type="ARBA" id="ARBA00022692"/>
    </source>
</evidence>
<proteinExistence type="predicted"/>
<sequence length="114" mass="13269">MAISERLQKNITLGVSNHPFPPVTQDVLKNRNYSDGSAFLLAYAVIVCMSVVVAICCQFLIRERKKKSKHMQMLSGLRPWMYWLTAFLWDVIWYIVRMAAFIAIFYAFDVEVRS</sequence>
<organism evidence="7 8">
    <name type="scientific">Oesophagostomum dentatum</name>
    <name type="common">Nodular worm</name>
    <dbReference type="NCBI Taxonomy" id="61180"/>
    <lineage>
        <taxon>Eukaryota</taxon>
        <taxon>Metazoa</taxon>
        <taxon>Ecdysozoa</taxon>
        <taxon>Nematoda</taxon>
        <taxon>Chromadorea</taxon>
        <taxon>Rhabditida</taxon>
        <taxon>Rhabditina</taxon>
        <taxon>Rhabditomorpha</taxon>
        <taxon>Strongyloidea</taxon>
        <taxon>Strongylidae</taxon>
        <taxon>Oesophagostomum</taxon>
    </lineage>
</organism>
<dbReference type="Pfam" id="PF12698">
    <property type="entry name" value="ABC2_membrane_3"/>
    <property type="match status" value="1"/>
</dbReference>
<keyword evidence="8" id="KW-1185">Reference proteome</keyword>
<feature type="transmembrane region" description="Helical" evidence="5">
    <location>
        <begin position="82"/>
        <end position="108"/>
    </location>
</feature>
<evidence type="ECO:0000313" key="8">
    <source>
        <dbReference type="Proteomes" id="UP000053660"/>
    </source>
</evidence>
<evidence type="ECO:0000256" key="4">
    <source>
        <dbReference type="ARBA" id="ARBA00023136"/>
    </source>
</evidence>
<feature type="domain" description="ABC-2 type transporter transmembrane" evidence="6">
    <location>
        <begin position="26"/>
        <end position="109"/>
    </location>
</feature>
<evidence type="ECO:0000256" key="1">
    <source>
        <dbReference type="ARBA" id="ARBA00004141"/>
    </source>
</evidence>
<evidence type="ECO:0000313" key="7">
    <source>
        <dbReference type="EMBL" id="KHJ95626.1"/>
    </source>
</evidence>
<dbReference type="GO" id="GO:0140359">
    <property type="term" value="F:ABC-type transporter activity"/>
    <property type="evidence" value="ECO:0007669"/>
    <property type="project" value="InterPro"/>
</dbReference>
<name>A0A0B1THU2_OESDE</name>
<keyword evidence="2 5" id="KW-0812">Transmembrane</keyword>
<evidence type="ECO:0000256" key="5">
    <source>
        <dbReference type="SAM" id="Phobius"/>
    </source>
</evidence>
<keyword evidence="3 5" id="KW-1133">Transmembrane helix</keyword>
<dbReference type="GO" id="GO:0016020">
    <property type="term" value="C:membrane"/>
    <property type="evidence" value="ECO:0007669"/>
    <property type="project" value="UniProtKB-SubCell"/>
</dbReference>
<accession>A0A0B1THU2</accession>
<reference evidence="7 8" key="1">
    <citation type="submission" date="2014-03" db="EMBL/GenBank/DDBJ databases">
        <title>Draft genome of the hookworm Oesophagostomum dentatum.</title>
        <authorList>
            <person name="Mitreva M."/>
        </authorList>
    </citation>
    <scope>NUCLEOTIDE SEQUENCE [LARGE SCALE GENOMIC DNA]</scope>
    <source>
        <strain evidence="7 8">OD-Hann</strain>
    </source>
</reference>
<gene>
    <name evidence="7" type="ORF">OESDEN_04424</name>
</gene>
<dbReference type="OrthoDB" id="6512918at2759"/>
<dbReference type="InterPro" id="IPR013525">
    <property type="entry name" value="ABC2_TM"/>
</dbReference>